<comment type="caution">
    <text evidence="6">The sequence shown here is derived from an EMBL/GenBank/DDBJ whole genome shotgun (WGS) entry which is preliminary data.</text>
</comment>
<dbReference type="RefSeq" id="WP_184869488.1">
    <property type="nucleotide sequence ID" value="NZ_BAAAWY010000011.1"/>
</dbReference>
<dbReference type="Proteomes" id="UP000585638">
    <property type="component" value="Unassembled WGS sequence"/>
</dbReference>
<dbReference type="InterPro" id="IPR042098">
    <property type="entry name" value="TauD-like_sf"/>
</dbReference>
<dbReference type="InterPro" id="IPR050411">
    <property type="entry name" value="AlphaKG_dependent_hydroxylases"/>
</dbReference>
<dbReference type="GO" id="GO:0017000">
    <property type="term" value="P:antibiotic biosynthetic process"/>
    <property type="evidence" value="ECO:0007669"/>
    <property type="project" value="UniProtKB-KW"/>
</dbReference>
<dbReference type="GO" id="GO:0051213">
    <property type="term" value="F:dioxygenase activity"/>
    <property type="evidence" value="ECO:0007669"/>
    <property type="project" value="UniProtKB-KW"/>
</dbReference>
<keyword evidence="4" id="KW-0045">Antibiotic biosynthesis</keyword>
<organism evidence="6 7">
    <name type="scientific">Kutzneria kofuensis</name>
    <dbReference type="NCBI Taxonomy" id="103725"/>
    <lineage>
        <taxon>Bacteria</taxon>
        <taxon>Bacillati</taxon>
        <taxon>Actinomycetota</taxon>
        <taxon>Actinomycetes</taxon>
        <taxon>Pseudonocardiales</taxon>
        <taxon>Pseudonocardiaceae</taxon>
        <taxon>Kutzneria</taxon>
    </lineage>
</organism>
<keyword evidence="3" id="KW-0408">Iron</keyword>
<sequence length="326" mass="35878">MSSLVEAFAPLLEGRPPVLRAYANSDAEGWVAGNLDTLRAAVLGHGSVVVRGLDVADAAQAGRLAKLITGELITERESFAPRTSYAPAVYSSSAWPANQPMCMHHELSYAQELPGTMVFACLQAPTTGGETAVADAAAVLADLPPDIVSRFERDGWLLIRNYGETIGVPWQQAFGTDDPAEVEAYCRANDTEFEWTEAGLRTRQVRTAVAHHPVTGQRLWFNQIAFLNELTMDPDVREYLAMVLGPDGLPFTTRYGDGEPIPAEVVDVINEVYQRHTASTPWQRGDLMLVDNLRTAHSRQPYEGDREIVVAMGDPVRRTDIRWSRS</sequence>
<dbReference type="InterPro" id="IPR003819">
    <property type="entry name" value="TauD/TfdA-like"/>
</dbReference>
<evidence type="ECO:0000256" key="3">
    <source>
        <dbReference type="ARBA" id="ARBA00023004"/>
    </source>
</evidence>
<dbReference type="Gene3D" id="3.60.130.10">
    <property type="entry name" value="Clavaminate synthase-like"/>
    <property type="match status" value="1"/>
</dbReference>
<keyword evidence="7" id="KW-1185">Reference proteome</keyword>
<gene>
    <name evidence="6" type="ORF">BJ998_008277</name>
</gene>
<evidence type="ECO:0000256" key="1">
    <source>
        <dbReference type="ARBA" id="ARBA00001954"/>
    </source>
</evidence>
<evidence type="ECO:0000313" key="7">
    <source>
        <dbReference type="Proteomes" id="UP000585638"/>
    </source>
</evidence>
<evidence type="ECO:0000259" key="5">
    <source>
        <dbReference type="Pfam" id="PF02668"/>
    </source>
</evidence>
<dbReference type="SUPFAM" id="SSF51197">
    <property type="entry name" value="Clavaminate synthase-like"/>
    <property type="match status" value="1"/>
</dbReference>
<dbReference type="AlphaFoldDB" id="A0A7W9KRB8"/>
<dbReference type="EMBL" id="JACHIR010000002">
    <property type="protein sequence ID" value="MBB5897018.1"/>
    <property type="molecule type" value="Genomic_DNA"/>
</dbReference>
<keyword evidence="6" id="KW-0223">Dioxygenase</keyword>
<keyword evidence="2" id="KW-0560">Oxidoreductase</keyword>
<proteinExistence type="predicted"/>
<comment type="cofactor">
    <cofactor evidence="1">
        <name>Fe(2+)</name>
        <dbReference type="ChEBI" id="CHEBI:29033"/>
    </cofactor>
</comment>
<dbReference type="PANTHER" id="PTHR10696">
    <property type="entry name" value="GAMMA-BUTYROBETAINE HYDROXYLASE-RELATED"/>
    <property type="match status" value="1"/>
</dbReference>
<accession>A0A7W9KRB8</accession>
<dbReference type="Pfam" id="PF02668">
    <property type="entry name" value="TauD"/>
    <property type="match status" value="1"/>
</dbReference>
<feature type="domain" description="TauD/TfdA-like" evidence="5">
    <location>
        <begin position="34"/>
        <end position="311"/>
    </location>
</feature>
<name>A0A7W9KRB8_9PSEU</name>
<evidence type="ECO:0000256" key="2">
    <source>
        <dbReference type="ARBA" id="ARBA00023002"/>
    </source>
</evidence>
<protein>
    <submittedName>
        <fullName evidence="6">Alpha-ketoglutarate-dependent taurine dioxygenase</fullName>
    </submittedName>
</protein>
<evidence type="ECO:0000313" key="6">
    <source>
        <dbReference type="EMBL" id="MBB5897018.1"/>
    </source>
</evidence>
<dbReference type="PANTHER" id="PTHR10696:SF56">
    <property type="entry name" value="TAUD_TFDA-LIKE DOMAIN-CONTAINING PROTEIN"/>
    <property type="match status" value="1"/>
</dbReference>
<reference evidence="6 7" key="1">
    <citation type="submission" date="2020-08" db="EMBL/GenBank/DDBJ databases">
        <title>Sequencing the genomes of 1000 actinobacteria strains.</title>
        <authorList>
            <person name="Klenk H.-P."/>
        </authorList>
    </citation>
    <scope>NUCLEOTIDE SEQUENCE [LARGE SCALE GENOMIC DNA]</scope>
    <source>
        <strain evidence="6 7">DSM 43851</strain>
    </source>
</reference>
<evidence type="ECO:0000256" key="4">
    <source>
        <dbReference type="ARBA" id="ARBA00023194"/>
    </source>
</evidence>